<evidence type="ECO:0000256" key="1">
    <source>
        <dbReference type="ARBA" id="ARBA00011073"/>
    </source>
</evidence>
<evidence type="ECO:0000256" key="3">
    <source>
        <dbReference type="ARBA" id="ARBA00022729"/>
    </source>
</evidence>
<name>A0A8K0N8G6_COCNU</name>
<dbReference type="InterPro" id="IPR045051">
    <property type="entry name" value="SBT"/>
</dbReference>
<keyword evidence="4" id="KW-0378">Hydrolase</keyword>
<keyword evidence="3" id="KW-0732">Signal</keyword>
<dbReference type="Gene3D" id="2.60.40.2310">
    <property type="match status" value="1"/>
</dbReference>
<organism evidence="6 7">
    <name type="scientific">Cocos nucifera</name>
    <name type="common">Coconut palm</name>
    <dbReference type="NCBI Taxonomy" id="13894"/>
    <lineage>
        <taxon>Eukaryota</taxon>
        <taxon>Viridiplantae</taxon>
        <taxon>Streptophyta</taxon>
        <taxon>Embryophyta</taxon>
        <taxon>Tracheophyta</taxon>
        <taxon>Spermatophyta</taxon>
        <taxon>Magnoliopsida</taxon>
        <taxon>Liliopsida</taxon>
        <taxon>Arecaceae</taxon>
        <taxon>Arecoideae</taxon>
        <taxon>Cocoseae</taxon>
        <taxon>Attaleinae</taxon>
        <taxon>Cocos</taxon>
    </lineage>
</organism>
<evidence type="ECO:0000313" key="6">
    <source>
        <dbReference type="EMBL" id="KAG1362412.1"/>
    </source>
</evidence>
<dbReference type="PANTHER" id="PTHR10795">
    <property type="entry name" value="PROPROTEIN CONVERTASE SUBTILISIN/KEXIN"/>
    <property type="match status" value="1"/>
</dbReference>
<proteinExistence type="inferred from homology"/>
<reference evidence="6" key="1">
    <citation type="journal article" date="2017" name="Gigascience">
        <title>The genome draft of coconut (Cocos nucifera).</title>
        <authorList>
            <person name="Xiao Y."/>
            <person name="Xu P."/>
            <person name="Fan H."/>
            <person name="Baudouin L."/>
            <person name="Xia W."/>
            <person name="Bocs S."/>
            <person name="Xu J."/>
            <person name="Li Q."/>
            <person name="Guo A."/>
            <person name="Zhou L."/>
            <person name="Li J."/>
            <person name="Wu Y."/>
            <person name="Ma Z."/>
            <person name="Armero A."/>
            <person name="Issali A.E."/>
            <person name="Liu N."/>
            <person name="Peng M."/>
            <person name="Yang Y."/>
        </authorList>
    </citation>
    <scope>NUCLEOTIDE SEQUENCE</scope>
    <source>
        <tissue evidence="6">Spear leaf of Hainan Tall coconut</tissue>
    </source>
</reference>
<dbReference type="OrthoDB" id="681081at2759"/>
<dbReference type="Gene3D" id="3.40.50.200">
    <property type="entry name" value="Peptidase S8/S53 domain"/>
    <property type="match status" value="1"/>
</dbReference>
<dbReference type="FunFam" id="2.60.40.2310:FF:000001">
    <property type="entry name" value="Subtilisin-like protease SBT1.5"/>
    <property type="match status" value="1"/>
</dbReference>
<dbReference type="InterPro" id="IPR041469">
    <property type="entry name" value="Subtilisin-like_FN3"/>
</dbReference>
<dbReference type="AlphaFoldDB" id="A0A8K0N8G6"/>
<evidence type="ECO:0000256" key="4">
    <source>
        <dbReference type="ARBA" id="ARBA00022825"/>
    </source>
</evidence>
<feature type="domain" description="Subtilisin-like protease fibronectin type-III" evidence="5">
    <location>
        <begin position="78"/>
        <end position="173"/>
    </location>
</feature>
<dbReference type="GO" id="GO:0004252">
    <property type="term" value="F:serine-type endopeptidase activity"/>
    <property type="evidence" value="ECO:0007669"/>
    <property type="project" value="InterPro"/>
</dbReference>
<gene>
    <name evidence="6" type="ORF">COCNU_10G006310</name>
</gene>
<evidence type="ECO:0000256" key="2">
    <source>
        <dbReference type="ARBA" id="ARBA00022670"/>
    </source>
</evidence>
<keyword evidence="7" id="KW-1185">Reference proteome</keyword>
<dbReference type="EMBL" id="CM017881">
    <property type="protein sequence ID" value="KAG1362412.1"/>
    <property type="molecule type" value="Genomic_DNA"/>
</dbReference>
<keyword evidence="2 6" id="KW-0645">Protease</keyword>
<comment type="similarity">
    <text evidence="1">Belongs to the peptidase S8 family.</text>
</comment>
<dbReference type="InterPro" id="IPR036852">
    <property type="entry name" value="Peptidase_S8/S53_dom_sf"/>
</dbReference>
<evidence type="ECO:0000259" key="5">
    <source>
        <dbReference type="Pfam" id="PF17766"/>
    </source>
</evidence>
<reference evidence="6" key="2">
    <citation type="submission" date="2019-07" db="EMBL/GenBank/DDBJ databases">
        <authorList>
            <person name="Yang Y."/>
            <person name="Bocs S."/>
            <person name="Baudouin L."/>
        </authorList>
    </citation>
    <scope>NUCLEOTIDE SEQUENCE</scope>
    <source>
        <tissue evidence="6">Spear leaf of Hainan Tall coconut</tissue>
    </source>
</reference>
<dbReference type="GO" id="GO:0006508">
    <property type="term" value="P:proteolysis"/>
    <property type="evidence" value="ECO:0007669"/>
    <property type="project" value="UniProtKB-KW"/>
</dbReference>
<comment type="caution">
    <text evidence="6">The sequence shown here is derived from an EMBL/GenBank/DDBJ whole genome shotgun (WGS) entry which is preliminary data.</text>
</comment>
<dbReference type="Pfam" id="PF17766">
    <property type="entry name" value="fn3_6"/>
    <property type="match status" value="1"/>
</dbReference>
<accession>A0A8K0N8G6</accession>
<protein>
    <submittedName>
        <fullName evidence="6">Putative Subtilisin-like protease SBT3.11</fullName>
    </submittedName>
</protein>
<dbReference type="Proteomes" id="UP000797356">
    <property type="component" value="Chromosome 10"/>
</dbReference>
<evidence type="ECO:0000313" key="7">
    <source>
        <dbReference type="Proteomes" id="UP000797356"/>
    </source>
</evidence>
<keyword evidence="4" id="KW-0720">Serine protease</keyword>
<sequence>MLHEASVTDGYGQPITAEGVPRKLADPFDFGGGQINPNKALDPGLVYDITPKGYLEFFKCTFGLQGGCDTKQRPLYHLNLPSIAIPNLRETVMVQRTVTNVGKVDAVVYKAKFEIPPGIKMVVQPSILVFNARSKVQTFNVTFMPTHKVQGFYGFGSLTWNDGTHSVRIPIAVRTTIQDFYADTF</sequence>